<dbReference type="Proteomes" id="UP000233551">
    <property type="component" value="Unassembled WGS sequence"/>
</dbReference>
<evidence type="ECO:0000256" key="1">
    <source>
        <dbReference type="SAM" id="Phobius"/>
    </source>
</evidence>
<dbReference type="EMBL" id="PGOL01003966">
    <property type="protein sequence ID" value="PKI38919.1"/>
    <property type="molecule type" value="Genomic_DNA"/>
</dbReference>
<name>A0A2I0I4I3_PUNGR</name>
<gene>
    <name evidence="2" type="ORF">CRG98_040691</name>
</gene>
<keyword evidence="3" id="KW-1185">Reference proteome</keyword>
<protein>
    <submittedName>
        <fullName evidence="2">Uncharacterized protein</fullName>
    </submittedName>
</protein>
<organism evidence="2 3">
    <name type="scientific">Punica granatum</name>
    <name type="common">Pomegranate</name>
    <dbReference type="NCBI Taxonomy" id="22663"/>
    <lineage>
        <taxon>Eukaryota</taxon>
        <taxon>Viridiplantae</taxon>
        <taxon>Streptophyta</taxon>
        <taxon>Embryophyta</taxon>
        <taxon>Tracheophyta</taxon>
        <taxon>Spermatophyta</taxon>
        <taxon>Magnoliopsida</taxon>
        <taxon>eudicotyledons</taxon>
        <taxon>Gunneridae</taxon>
        <taxon>Pentapetalae</taxon>
        <taxon>rosids</taxon>
        <taxon>malvids</taxon>
        <taxon>Myrtales</taxon>
        <taxon>Lythraceae</taxon>
        <taxon>Punica</taxon>
    </lineage>
</organism>
<proteinExistence type="predicted"/>
<reference evidence="2 3" key="1">
    <citation type="submission" date="2017-11" db="EMBL/GenBank/DDBJ databases">
        <title>De-novo sequencing of pomegranate (Punica granatum L.) genome.</title>
        <authorList>
            <person name="Akparov Z."/>
            <person name="Amiraslanov A."/>
            <person name="Hajiyeva S."/>
            <person name="Abbasov M."/>
            <person name="Kaur K."/>
            <person name="Hamwieh A."/>
            <person name="Solovyev V."/>
            <person name="Salamov A."/>
            <person name="Braich B."/>
            <person name="Kosarev P."/>
            <person name="Mahmoud A."/>
            <person name="Hajiyev E."/>
            <person name="Babayeva S."/>
            <person name="Izzatullayeva V."/>
            <person name="Mammadov A."/>
            <person name="Mammadov A."/>
            <person name="Sharifova S."/>
            <person name="Ojaghi J."/>
            <person name="Eynullazada K."/>
            <person name="Bayramov B."/>
            <person name="Abdulazimova A."/>
            <person name="Shahmuradov I."/>
        </authorList>
    </citation>
    <scope>NUCLEOTIDE SEQUENCE [LARGE SCALE GENOMIC DNA]</scope>
    <source>
        <strain evidence="3">cv. AG2017</strain>
        <tissue evidence="2">Leaf</tissue>
    </source>
</reference>
<keyword evidence="1" id="KW-0472">Membrane</keyword>
<keyword evidence="1" id="KW-1133">Transmembrane helix</keyword>
<keyword evidence="1" id="KW-0812">Transmembrane</keyword>
<dbReference type="AlphaFoldDB" id="A0A2I0I4I3"/>
<accession>A0A2I0I4I3</accession>
<feature type="transmembrane region" description="Helical" evidence="1">
    <location>
        <begin position="20"/>
        <end position="41"/>
    </location>
</feature>
<sequence length="63" mass="6631">MGADTASTRSPACPEVVGDLILVMGACVGLPLPQIGLLSLFSQRERGTIWGSGGPHADHHRHR</sequence>
<comment type="caution">
    <text evidence="2">The sequence shown here is derived from an EMBL/GenBank/DDBJ whole genome shotgun (WGS) entry which is preliminary data.</text>
</comment>
<evidence type="ECO:0000313" key="3">
    <source>
        <dbReference type="Proteomes" id="UP000233551"/>
    </source>
</evidence>
<evidence type="ECO:0000313" key="2">
    <source>
        <dbReference type="EMBL" id="PKI38919.1"/>
    </source>
</evidence>